<proteinExistence type="predicted"/>
<evidence type="ECO:0000256" key="1">
    <source>
        <dbReference type="SAM" id="MobiDB-lite"/>
    </source>
</evidence>
<comment type="caution">
    <text evidence="2">The sequence shown here is derived from an EMBL/GenBank/DDBJ whole genome shotgun (WGS) entry which is preliminary data.</text>
</comment>
<dbReference type="GeneID" id="89928031"/>
<protein>
    <recommendedName>
        <fullName evidence="4">C2H2-type domain-containing protein</fullName>
    </recommendedName>
</protein>
<evidence type="ECO:0000313" key="2">
    <source>
        <dbReference type="EMBL" id="KAK5168123.1"/>
    </source>
</evidence>
<gene>
    <name evidence="2" type="ORF">LTR77_006691</name>
</gene>
<reference evidence="2 3" key="1">
    <citation type="submission" date="2023-08" db="EMBL/GenBank/DDBJ databases">
        <title>Black Yeasts Isolated from many extreme environments.</title>
        <authorList>
            <person name="Coleine C."/>
            <person name="Stajich J.E."/>
            <person name="Selbmann L."/>
        </authorList>
    </citation>
    <scope>NUCLEOTIDE SEQUENCE [LARGE SCALE GENOMIC DNA]</scope>
    <source>
        <strain evidence="2 3">CCFEE 5935</strain>
    </source>
</reference>
<sequence length="138" mass="15976">MSQSQKNDPSSSSSKANNINQHYGTLDGVPRSSLIVRTEDLYYCRQKPCRMPHAGAPTAFSSVYKLRDHDKEHHDRTPPTEHWDCSVEGCDRKGDNGFPGDNSYYEMRTHEVDVHGYYVDFELQKRPDWPKPDGWRVM</sequence>
<organism evidence="2 3">
    <name type="scientific">Saxophila tyrrhenica</name>
    <dbReference type="NCBI Taxonomy" id="1690608"/>
    <lineage>
        <taxon>Eukaryota</taxon>
        <taxon>Fungi</taxon>
        <taxon>Dikarya</taxon>
        <taxon>Ascomycota</taxon>
        <taxon>Pezizomycotina</taxon>
        <taxon>Dothideomycetes</taxon>
        <taxon>Dothideomycetidae</taxon>
        <taxon>Mycosphaerellales</taxon>
        <taxon>Extremaceae</taxon>
        <taxon>Saxophila</taxon>
    </lineage>
</organism>
<feature type="region of interest" description="Disordered" evidence="1">
    <location>
        <begin position="1"/>
        <end position="28"/>
    </location>
</feature>
<feature type="compositionally biased region" description="Low complexity" evidence="1">
    <location>
        <begin position="1"/>
        <end position="21"/>
    </location>
</feature>
<accession>A0AAV9P615</accession>
<name>A0AAV9P615_9PEZI</name>
<dbReference type="AlphaFoldDB" id="A0AAV9P615"/>
<keyword evidence="3" id="KW-1185">Reference proteome</keyword>
<dbReference type="RefSeq" id="XP_064657733.1">
    <property type="nucleotide sequence ID" value="XM_064803932.1"/>
</dbReference>
<evidence type="ECO:0008006" key="4">
    <source>
        <dbReference type="Google" id="ProtNLM"/>
    </source>
</evidence>
<evidence type="ECO:0000313" key="3">
    <source>
        <dbReference type="Proteomes" id="UP001337655"/>
    </source>
</evidence>
<dbReference type="EMBL" id="JAVRRT010000010">
    <property type="protein sequence ID" value="KAK5168123.1"/>
    <property type="molecule type" value="Genomic_DNA"/>
</dbReference>
<dbReference type="Proteomes" id="UP001337655">
    <property type="component" value="Unassembled WGS sequence"/>
</dbReference>